<evidence type="ECO:0000313" key="2">
    <source>
        <dbReference type="Proteomes" id="UP000789525"/>
    </source>
</evidence>
<comment type="caution">
    <text evidence="1">The sequence shown here is derived from an EMBL/GenBank/DDBJ whole genome shotgun (WGS) entry which is preliminary data.</text>
</comment>
<sequence>MTRYLLDFVPVHNVFDLTFSKFDTSTLMATFSVDLSQSPNTVGPNGSKLWGFKLRDGVLRDNAINEPLVYTNWDCPTENHDSRIYVFDSETDKEHPFLRSFFVTRSQLKAPTDECKETNGCWEIPITGKNKSKSIRAKFVGKNELKEDGSTQTILGTLNEVSVKATMLLMSVEEQTKDRCIGGVRFVILEGGEEFLKKRKMCTIS</sequence>
<gene>
    <name evidence="1" type="ORF">ACOLOM_LOCUS2500</name>
</gene>
<dbReference type="EMBL" id="CAJVPT010003299">
    <property type="protein sequence ID" value="CAG8494020.1"/>
    <property type="molecule type" value="Genomic_DNA"/>
</dbReference>
<keyword evidence="2" id="KW-1185">Reference proteome</keyword>
<accession>A0ACA9KUD5</accession>
<organism evidence="1 2">
    <name type="scientific">Acaulospora colombiana</name>
    <dbReference type="NCBI Taxonomy" id="27376"/>
    <lineage>
        <taxon>Eukaryota</taxon>
        <taxon>Fungi</taxon>
        <taxon>Fungi incertae sedis</taxon>
        <taxon>Mucoromycota</taxon>
        <taxon>Glomeromycotina</taxon>
        <taxon>Glomeromycetes</taxon>
        <taxon>Diversisporales</taxon>
        <taxon>Acaulosporaceae</taxon>
        <taxon>Acaulospora</taxon>
    </lineage>
</organism>
<name>A0ACA9KUD5_9GLOM</name>
<evidence type="ECO:0000313" key="1">
    <source>
        <dbReference type="EMBL" id="CAG8494020.1"/>
    </source>
</evidence>
<reference evidence="1" key="1">
    <citation type="submission" date="2021-06" db="EMBL/GenBank/DDBJ databases">
        <authorList>
            <person name="Kallberg Y."/>
            <person name="Tangrot J."/>
            <person name="Rosling A."/>
        </authorList>
    </citation>
    <scope>NUCLEOTIDE SEQUENCE</scope>
    <source>
        <strain evidence="1">CL356</strain>
    </source>
</reference>
<proteinExistence type="predicted"/>
<dbReference type="Proteomes" id="UP000789525">
    <property type="component" value="Unassembled WGS sequence"/>
</dbReference>
<protein>
    <submittedName>
        <fullName evidence="1">14893_t:CDS:1</fullName>
    </submittedName>
</protein>